<protein>
    <submittedName>
        <fullName evidence="1">Uncharacterized protein</fullName>
    </submittedName>
</protein>
<evidence type="ECO:0000313" key="2">
    <source>
        <dbReference type="Proteomes" id="UP000593564"/>
    </source>
</evidence>
<dbReference type="AlphaFoldDB" id="A0A7J7HUY0"/>
<keyword evidence="2" id="KW-1185">Reference proteome</keyword>
<dbReference type="Proteomes" id="UP000593564">
    <property type="component" value="Unassembled WGS sequence"/>
</dbReference>
<dbReference type="EMBL" id="JACBKZ010000002">
    <property type="protein sequence ID" value="KAF5956672.1"/>
    <property type="molecule type" value="Genomic_DNA"/>
</dbReference>
<organism evidence="1 2">
    <name type="scientific">Camellia sinensis</name>
    <name type="common">Tea plant</name>
    <name type="synonym">Thea sinensis</name>
    <dbReference type="NCBI Taxonomy" id="4442"/>
    <lineage>
        <taxon>Eukaryota</taxon>
        <taxon>Viridiplantae</taxon>
        <taxon>Streptophyta</taxon>
        <taxon>Embryophyta</taxon>
        <taxon>Tracheophyta</taxon>
        <taxon>Spermatophyta</taxon>
        <taxon>Magnoliopsida</taxon>
        <taxon>eudicotyledons</taxon>
        <taxon>Gunneridae</taxon>
        <taxon>Pentapetalae</taxon>
        <taxon>asterids</taxon>
        <taxon>Ericales</taxon>
        <taxon>Theaceae</taxon>
        <taxon>Camellia</taxon>
    </lineage>
</organism>
<reference evidence="2" key="1">
    <citation type="journal article" date="2020" name="Nat. Commun.">
        <title>Genome assembly of wild tea tree DASZ reveals pedigree and selection history of tea varieties.</title>
        <authorList>
            <person name="Zhang W."/>
            <person name="Zhang Y."/>
            <person name="Qiu H."/>
            <person name="Guo Y."/>
            <person name="Wan H."/>
            <person name="Zhang X."/>
            <person name="Scossa F."/>
            <person name="Alseekh S."/>
            <person name="Zhang Q."/>
            <person name="Wang P."/>
            <person name="Xu L."/>
            <person name="Schmidt M.H."/>
            <person name="Jia X."/>
            <person name="Li D."/>
            <person name="Zhu A."/>
            <person name="Guo F."/>
            <person name="Chen W."/>
            <person name="Ni D."/>
            <person name="Usadel B."/>
            <person name="Fernie A.R."/>
            <person name="Wen W."/>
        </authorList>
    </citation>
    <scope>NUCLEOTIDE SEQUENCE [LARGE SCALE GENOMIC DNA]</scope>
    <source>
        <strain evidence="2">cv. G240</strain>
    </source>
</reference>
<reference evidence="1 2" key="2">
    <citation type="submission" date="2020-07" db="EMBL/GenBank/DDBJ databases">
        <title>Genome assembly of wild tea tree DASZ reveals pedigree and selection history of tea varieties.</title>
        <authorList>
            <person name="Zhang W."/>
        </authorList>
    </citation>
    <scope>NUCLEOTIDE SEQUENCE [LARGE SCALE GENOMIC DNA]</scope>
    <source>
        <strain evidence="2">cv. G240</strain>
        <tissue evidence="1">Leaf</tissue>
    </source>
</reference>
<comment type="caution">
    <text evidence="1">The sequence shown here is derived from an EMBL/GenBank/DDBJ whole genome shotgun (WGS) entry which is preliminary data.</text>
</comment>
<name>A0A7J7HUY0_CAMSI</name>
<accession>A0A7J7HUY0</accession>
<sequence length="61" mass="7013">MPYLIVTWSRPIACSTSQTCGHDKNSHGRDFQTEEKLPMVLSQIKRLPMTIKPLKDIKQSK</sequence>
<proteinExistence type="predicted"/>
<evidence type="ECO:0000313" key="1">
    <source>
        <dbReference type="EMBL" id="KAF5956672.1"/>
    </source>
</evidence>
<gene>
    <name evidence="1" type="ORF">HYC85_003897</name>
</gene>